<dbReference type="Gene3D" id="1.10.1660.10">
    <property type="match status" value="1"/>
</dbReference>
<evidence type="ECO:0000256" key="3">
    <source>
        <dbReference type="ARBA" id="ARBA00012972"/>
    </source>
</evidence>
<dbReference type="EC" id="2.3.3.16" evidence="3"/>
<dbReference type="GO" id="GO:0006355">
    <property type="term" value="P:regulation of DNA-templated transcription"/>
    <property type="evidence" value="ECO:0007669"/>
    <property type="project" value="InterPro"/>
</dbReference>
<dbReference type="AlphaFoldDB" id="A0A916TET4"/>
<dbReference type="InterPro" id="IPR016143">
    <property type="entry name" value="Citrate_synth-like_sm_a-sub"/>
</dbReference>
<dbReference type="InterPro" id="IPR036969">
    <property type="entry name" value="Citrate_synthase_sf"/>
</dbReference>
<evidence type="ECO:0000313" key="7">
    <source>
        <dbReference type="Proteomes" id="UP000605148"/>
    </source>
</evidence>
<sequence>MNKPVYLSAREAAVELGVQPATLYAYVSRGLIKSVPGPGKQRRYDASDVRRLVARKEEDRPESGTPGVAPGVITYLTFISEADGPFYRGRSAAKLARSSSLETVATLLWGGEADDPFASPPPVALQGLPSGLSPLDSLTMALAAWPLQDRAAYTLSPKLLREKGAALLRYMVSALLRSAPGDAPIHAQVLKAWNIPPSGADVIRAALVLTADHELNTSAFAVRCAASTRAPLHAALLAGLGTFSGPRHGAAADRVTAWLSQVQSGTDLGTVLEGRLARGEDLPGFGHRIYPARDPRADCLLQILRATVPEDGLVQRIPDILDLAEALFGLAPNIDFALAVTERSLGLPQHAAKTVFCMGRTVGWIAHALEQYQDSELIRPRATYLGDRPR</sequence>
<evidence type="ECO:0000259" key="5">
    <source>
        <dbReference type="PROSITE" id="PS50937"/>
    </source>
</evidence>
<comment type="similarity">
    <text evidence="2">Belongs to the citrate synthase family.</text>
</comment>
<dbReference type="GO" id="GO:0006099">
    <property type="term" value="P:tricarboxylic acid cycle"/>
    <property type="evidence" value="ECO:0007669"/>
    <property type="project" value="TreeGrafter"/>
</dbReference>
<dbReference type="InterPro" id="IPR002020">
    <property type="entry name" value="Citrate_synthase"/>
</dbReference>
<dbReference type="GO" id="GO:0036440">
    <property type="term" value="F:citrate synthase activity"/>
    <property type="evidence" value="ECO:0007669"/>
    <property type="project" value="UniProtKB-EC"/>
</dbReference>
<dbReference type="InterPro" id="IPR016142">
    <property type="entry name" value="Citrate_synth-like_lrg_a-sub"/>
</dbReference>
<evidence type="ECO:0000256" key="1">
    <source>
        <dbReference type="ARBA" id="ARBA00004751"/>
    </source>
</evidence>
<dbReference type="RefSeq" id="WP_150494704.1">
    <property type="nucleotide sequence ID" value="NZ_BMFA01000002.1"/>
</dbReference>
<protein>
    <recommendedName>
        <fullName evidence="3">citrate synthase (unknown stereospecificity)</fullName>
        <ecNumber evidence="3">2.3.3.16</ecNumber>
    </recommendedName>
</protein>
<evidence type="ECO:0000313" key="6">
    <source>
        <dbReference type="EMBL" id="GGB40910.1"/>
    </source>
</evidence>
<dbReference type="Pfam" id="PF00285">
    <property type="entry name" value="Citrate_synt"/>
    <property type="match status" value="1"/>
</dbReference>
<evidence type="ECO:0000256" key="2">
    <source>
        <dbReference type="ARBA" id="ARBA00010566"/>
    </source>
</evidence>
<gene>
    <name evidence="6" type="primary">cisZ</name>
    <name evidence="6" type="ORF">GCM10011316_11190</name>
</gene>
<dbReference type="OrthoDB" id="9786046at2"/>
<dbReference type="PANTHER" id="PTHR11739:SF4">
    <property type="entry name" value="CITRATE SYNTHASE, PEROXISOMAL"/>
    <property type="match status" value="1"/>
</dbReference>
<proteinExistence type="inferred from homology"/>
<feature type="domain" description="HTH merR-type" evidence="5">
    <location>
        <begin position="6"/>
        <end position="52"/>
    </location>
</feature>
<dbReference type="PANTHER" id="PTHR11739">
    <property type="entry name" value="CITRATE SYNTHASE"/>
    <property type="match status" value="1"/>
</dbReference>
<dbReference type="GO" id="GO:0005975">
    <property type="term" value="P:carbohydrate metabolic process"/>
    <property type="evidence" value="ECO:0007669"/>
    <property type="project" value="TreeGrafter"/>
</dbReference>
<reference evidence="6" key="1">
    <citation type="journal article" date="2014" name="Int. J. Syst. Evol. Microbiol.">
        <title>Complete genome sequence of Corynebacterium casei LMG S-19264T (=DSM 44701T), isolated from a smear-ripened cheese.</title>
        <authorList>
            <consortium name="US DOE Joint Genome Institute (JGI-PGF)"/>
            <person name="Walter F."/>
            <person name="Albersmeier A."/>
            <person name="Kalinowski J."/>
            <person name="Ruckert C."/>
        </authorList>
    </citation>
    <scope>NUCLEOTIDE SEQUENCE</scope>
    <source>
        <strain evidence="6">CGMCC 1.12426</strain>
    </source>
</reference>
<comment type="caution">
    <text evidence="6">The sequence shown here is derived from an EMBL/GenBank/DDBJ whole genome shotgun (WGS) entry which is preliminary data.</text>
</comment>
<organism evidence="6 7">
    <name type="scientific">Roseibium aquae</name>
    <dbReference type="NCBI Taxonomy" id="1323746"/>
    <lineage>
        <taxon>Bacteria</taxon>
        <taxon>Pseudomonadati</taxon>
        <taxon>Pseudomonadota</taxon>
        <taxon>Alphaproteobacteria</taxon>
        <taxon>Hyphomicrobiales</taxon>
        <taxon>Stappiaceae</taxon>
        <taxon>Roseibium</taxon>
    </lineage>
</organism>
<dbReference type="PROSITE" id="PS50937">
    <property type="entry name" value="HTH_MERR_2"/>
    <property type="match status" value="1"/>
</dbReference>
<dbReference type="Gene3D" id="1.10.230.10">
    <property type="entry name" value="Cytochrome P450-Terp, domain 2"/>
    <property type="match status" value="1"/>
</dbReference>
<keyword evidence="4" id="KW-0808">Transferase</keyword>
<comment type="pathway">
    <text evidence="1">Carbohydrate metabolism; tricarboxylic acid cycle; isocitrate from oxaloacetate: step 1/2.</text>
</comment>
<dbReference type="EMBL" id="BMFA01000002">
    <property type="protein sequence ID" value="GGB40910.1"/>
    <property type="molecule type" value="Genomic_DNA"/>
</dbReference>
<accession>A0A916TET4</accession>
<dbReference type="GO" id="GO:0005829">
    <property type="term" value="C:cytosol"/>
    <property type="evidence" value="ECO:0007669"/>
    <property type="project" value="TreeGrafter"/>
</dbReference>
<dbReference type="Proteomes" id="UP000605148">
    <property type="component" value="Unassembled WGS sequence"/>
</dbReference>
<dbReference type="Pfam" id="PF12728">
    <property type="entry name" value="HTH_17"/>
    <property type="match status" value="1"/>
</dbReference>
<dbReference type="CDD" id="cd06102">
    <property type="entry name" value="citrate_synt_like_2"/>
    <property type="match status" value="1"/>
</dbReference>
<dbReference type="SUPFAM" id="SSF48256">
    <property type="entry name" value="Citrate synthase"/>
    <property type="match status" value="1"/>
</dbReference>
<dbReference type="GO" id="GO:0003677">
    <property type="term" value="F:DNA binding"/>
    <property type="evidence" value="ECO:0007669"/>
    <property type="project" value="InterPro"/>
</dbReference>
<dbReference type="InterPro" id="IPR000551">
    <property type="entry name" value="MerR-type_HTH_dom"/>
</dbReference>
<dbReference type="InterPro" id="IPR041657">
    <property type="entry name" value="HTH_17"/>
</dbReference>
<reference evidence="6" key="2">
    <citation type="submission" date="2020-09" db="EMBL/GenBank/DDBJ databases">
        <authorList>
            <person name="Sun Q."/>
            <person name="Zhou Y."/>
        </authorList>
    </citation>
    <scope>NUCLEOTIDE SEQUENCE</scope>
    <source>
        <strain evidence="6">CGMCC 1.12426</strain>
    </source>
</reference>
<name>A0A916TET4_9HYPH</name>
<evidence type="ECO:0000256" key="4">
    <source>
        <dbReference type="ARBA" id="ARBA00022679"/>
    </source>
</evidence>
<keyword evidence="7" id="KW-1185">Reference proteome</keyword>
<dbReference type="Gene3D" id="1.10.580.10">
    <property type="entry name" value="Citrate Synthase, domain 1"/>
    <property type="match status" value="1"/>
</dbReference>
<dbReference type="PRINTS" id="PR00143">
    <property type="entry name" value="CITRTSNTHASE"/>
</dbReference>